<organism evidence="4 5">
    <name type="scientific">Scomber scombrus</name>
    <name type="common">Atlantic mackerel</name>
    <name type="synonym">Scomber vernalis</name>
    <dbReference type="NCBI Taxonomy" id="13677"/>
    <lineage>
        <taxon>Eukaryota</taxon>
        <taxon>Metazoa</taxon>
        <taxon>Chordata</taxon>
        <taxon>Craniata</taxon>
        <taxon>Vertebrata</taxon>
        <taxon>Euteleostomi</taxon>
        <taxon>Actinopterygii</taxon>
        <taxon>Neopterygii</taxon>
        <taxon>Teleostei</taxon>
        <taxon>Neoteleostei</taxon>
        <taxon>Acanthomorphata</taxon>
        <taxon>Pelagiaria</taxon>
        <taxon>Scombriformes</taxon>
        <taxon>Scombridae</taxon>
        <taxon>Scomber</taxon>
    </lineage>
</organism>
<evidence type="ECO:0000256" key="1">
    <source>
        <dbReference type="ARBA" id="ARBA00004514"/>
    </source>
</evidence>
<evidence type="ECO:0000256" key="2">
    <source>
        <dbReference type="ARBA" id="ARBA00022490"/>
    </source>
</evidence>
<feature type="domain" description="FIIND" evidence="3">
    <location>
        <begin position="457"/>
        <end position="720"/>
    </location>
</feature>
<dbReference type="Pfam" id="PF23679">
    <property type="entry name" value="UPA-FIIND"/>
    <property type="match status" value="1"/>
</dbReference>
<evidence type="ECO:0000259" key="3">
    <source>
        <dbReference type="PROSITE" id="PS51830"/>
    </source>
</evidence>
<accession>A0AAV1Q6S6</accession>
<dbReference type="PANTHER" id="PTHR16155">
    <property type="entry name" value="DED DOMAIN-CONTAINING PROTEIN"/>
    <property type="match status" value="1"/>
</dbReference>
<comment type="caution">
    <text evidence="4">The sequence shown here is derived from an EMBL/GenBank/DDBJ whole genome shotgun (WGS) entry which is preliminary data.</text>
</comment>
<dbReference type="GO" id="GO:0005829">
    <property type="term" value="C:cytosol"/>
    <property type="evidence" value="ECO:0007669"/>
    <property type="project" value="UniProtKB-SubCell"/>
</dbReference>
<comment type="subcellular location">
    <subcellularLocation>
        <location evidence="1">Cytoplasm</location>
        <location evidence="1">Cytosol</location>
    </subcellularLocation>
</comment>
<keyword evidence="2" id="KW-0963">Cytoplasm</keyword>
<dbReference type="InterPro" id="IPR025307">
    <property type="entry name" value="FIIND_dom"/>
</dbReference>
<name>A0AAV1Q6S6_SCOSC</name>
<dbReference type="AlphaFoldDB" id="A0AAV1Q6S6"/>
<dbReference type="PROSITE" id="PS51830">
    <property type="entry name" value="FIIND"/>
    <property type="match status" value="1"/>
</dbReference>
<protein>
    <submittedName>
        <fullName evidence="4">Sterile alpha motif domain-containing protein 9-like</fullName>
    </submittedName>
</protein>
<evidence type="ECO:0000313" key="4">
    <source>
        <dbReference type="EMBL" id="CAK6980197.1"/>
    </source>
</evidence>
<reference evidence="4 5" key="1">
    <citation type="submission" date="2024-01" db="EMBL/GenBank/DDBJ databases">
        <authorList>
            <person name="Alioto T."/>
            <person name="Alioto T."/>
            <person name="Gomez Garrido J."/>
        </authorList>
    </citation>
    <scope>NUCLEOTIDE SEQUENCE [LARGE SCALE GENOMIC DNA]</scope>
</reference>
<dbReference type="Proteomes" id="UP001314229">
    <property type="component" value="Unassembled WGS sequence"/>
</dbReference>
<gene>
    <name evidence="4" type="ORF">FSCOSCO3_A026156</name>
</gene>
<dbReference type="PANTHER" id="PTHR16155:SF18">
    <property type="entry name" value="STERILE ALPHA MOTIF DOMAIN-CONTAINING PROTEIN 9-LIKE"/>
    <property type="match status" value="1"/>
</dbReference>
<proteinExistence type="predicted"/>
<dbReference type="EMBL" id="CAWUFR010000656">
    <property type="protein sequence ID" value="CAK6980197.1"/>
    <property type="molecule type" value="Genomic_DNA"/>
</dbReference>
<keyword evidence="5" id="KW-1185">Reference proteome</keyword>
<evidence type="ECO:0000313" key="5">
    <source>
        <dbReference type="Proteomes" id="UP001314229"/>
    </source>
</evidence>
<sequence length="720" mass="81773">MASGLALSTARGEHIYVGSEIRDSLSLLDILNANQFEGHSLDPEDVEHMEETFYRGAPPEWLNFHISEQAKSDGTGTSFIKRDGYDTLRQQIQNKRKLPGISTVKLFHQPGCGGTTLAMQVLWDLRKTFRCAVLTGSTSDITNVATDVVHLFTAGSRRNQNTVLLLLNDEHNLENLQDSIMEKMAEQKIVTTMPVVIFLTCVRKDAVLQSDHVFLRKVLSDTEKQKFNEKKEELSRRDEVSPWLLGFVKDMLTKREMKVEENPVKDIMDKCEDNVKENMSPSDEDTPESHIIALFKEWPEDNNSSPDLMLLIRKINHSYEGTYAKYLRSRYLCPLFYLGKDEALSRIVPTSVSEFLLENEDATTEFINYMMNKDKMCNDLSVQKNLLAFEGVVRNCKLFATLGGKEIMVNANKRDSLWIQRQVSFYLGFTIRGLIAFGIQTKNIEQGPLKSCASCGGVMDSSWTATTPDSTTEHGILTYMLQSEAGQFKCSVSGLRWVCKKKVIFTYQFKSWEEHRQKLNLVHCKPGGPLMNIRVIVGELDEVHFPHWICIDGFPQVSDMFAVLHKGQSGHFLEEVSEVTSSHVRLFQPSFPTNGVMIADGFPVKAHCNVLIYQANRRQLTLHIYVIIRDPDRLQEVEQMEKARKSQMIQKPNPEKSLTTLDSFILTTDADAAEISLGNGTPNFFKVVIENADSDFKLTLGDGENHTVWTCEISKDEYRN</sequence>
<dbReference type="Pfam" id="PF13553">
    <property type="entry name" value="FIIND"/>
    <property type="match status" value="1"/>
</dbReference>